<keyword evidence="2" id="KW-1185">Reference proteome</keyword>
<evidence type="ECO:0000313" key="1">
    <source>
        <dbReference type="EMBL" id="OMJ65425.1"/>
    </source>
</evidence>
<dbReference type="PANTHER" id="PTHR12459:SF6">
    <property type="entry name" value="GB|AAD46013.1"/>
    <property type="match status" value="1"/>
</dbReference>
<evidence type="ECO:0000313" key="2">
    <source>
        <dbReference type="Proteomes" id="UP000187209"/>
    </source>
</evidence>
<protein>
    <recommendedName>
        <fullName evidence="3">Transmembrane protein 135 N-terminal domain-containing protein</fullName>
    </recommendedName>
</protein>
<reference evidence="1 2" key="1">
    <citation type="submission" date="2016-11" db="EMBL/GenBank/DDBJ databases">
        <title>The macronuclear genome of Stentor coeruleus: a giant cell with tiny introns.</title>
        <authorList>
            <person name="Slabodnick M."/>
            <person name="Ruby J.G."/>
            <person name="Reiff S.B."/>
            <person name="Swart E.C."/>
            <person name="Gosai S."/>
            <person name="Prabakaran S."/>
            <person name="Witkowska E."/>
            <person name="Larue G.E."/>
            <person name="Fisher S."/>
            <person name="Freeman R.M."/>
            <person name="Gunawardena J."/>
            <person name="Chu W."/>
            <person name="Stover N.A."/>
            <person name="Gregory B.D."/>
            <person name="Nowacki M."/>
            <person name="Derisi J."/>
            <person name="Roy S.W."/>
            <person name="Marshall W.F."/>
            <person name="Sood P."/>
        </authorList>
    </citation>
    <scope>NUCLEOTIDE SEQUENCE [LARGE SCALE GENOMIC DNA]</scope>
    <source>
        <strain evidence="1">WM001</strain>
    </source>
</reference>
<dbReference type="Proteomes" id="UP000187209">
    <property type="component" value="Unassembled WGS sequence"/>
</dbReference>
<organism evidence="1 2">
    <name type="scientific">Stentor coeruleus</name>
    <dbReference type="NCBI Taxonomy" id="5963"/>
    <lineage>
        <taxon>Eukaryota</taxon>
        <taxon>Sar</taxon>
        <taxon>Alveolata</taxon>
        <taxon>Ciliophora</taxon>
        <taxon>Postciliodesmatophora</taxon>
        <taxon>Heterotrichea</taxon>
        <taxon>Heterotrichida</taxon>
        <taxon>Stentoridae</taxon>
        <taxon>Stentor</taxon>
    </lineage>
</organism>
<gene>
    <name evidence="1" type="ORF">SteCoe_38250</name>
</gene>
<comment type="caution">
    <text evidence="1">The sequence shown here is derived from an EMBL/GenBank/DDBJ whole genome shotgun (WGS) entry which is preliminary data.</text>
</comment>
<dbReference type="InterPro" id="IPR026749">
    <property type="entry name" value="Tmem135"/>
</dbReference>
<dbReference type="AlphaFoldDB" id="A0A1R2ALY0"/>
<dbReference type="EMBL" id="MPUH01002151">
    <property type="protein sequence ID" value="OMJ65425.1"/>
    <property type="molecule type" value="Genomic_DNA"/>
</dbReference>
<sequence>MAKFLTDAELALAANGKLAINCQHLHVGSCLSYWFECLIHSAKFSLKFYVPLNIVSMLVKYKALFSRPKSVIISAVKACIRSSAVLVGMVLFAKMTICGYVRTTHNAKDLAMLCASLSVMPASLIESYSKISDLSLYVMPRFFDAIWKFLSRRNLVKDIPYFKVLLFAMSISALSYATYREEDIIKPMNSTLMKKFFGVN</sequence>
<evidence type="ECO:0008006" key="3">
    <source>
        <dbReference type="Google" id="ProtNLM"/>
    </source>
</evidence>
<accession>A0A1R2ALY0</accession>
<name>A0A1R2ALY0_9CILI</name>
<dbReference type="OrthoDB" id="291792at2759"/>
<dbReference type="PANTHER" id="PTHR12459">
    <property type="entry name" value="TRANSMEMBRANE PROTEIN 135-RELATED"/>
    <property type="match status" value="1"/>
</dbReference>
<proteinExistence type="predicted"/>